<dbReference type="InterPro" id="IPR050090">
    <property type="entry name" value="Tyrosine_recombinase_XerCD"/>
</dbReference>
<dbReference type="STRING" id="1238425.J07HQW2_00273"/>
<dbReference type="InterPro" id="IPR011010">
    <property type="entry name" value="DNA_brk_join_enz"/>
</dbReference>
<evidence type="ECO:0000256" key="1">
    <source>
        <dbReference type="ARBA" id="ARBA00022908"/>
    </source>
</evidence>
<accession>U1MU58</accession>
<dbReference type="PANTHER" id="PTHR30349">
    <property type="entry name" value="PHAGE INTEGRASE-RELATED"/>
    <property type="match status" value="1"/>
</dbReference>
<evidence type="ECO:0000313" key="5">
    <source>
        <dbReference type="EMBL" id="ERG93839.1"/>
    </source>
</evidence>
<dbReference type="AlphaFoldDB" id="U1MU58"/>
<dbReference type="PROSITE" id="PS51898">
    <property type="entry name" value="TYR_RECOMBINASE"/>
    <property type="match status" value="1"/>
</dbReference>
<evidence type="ECO:0000256" key="3">
    <source>
        <dbReference type="ARBA" id="ARBA00023172"/>
    </source>
</evidence>
<evidence type="ECO:0000313" key="6">
    <source>
        <dbReference type="Proteomes" id="UP000030710"/>
    </source>
</evidence>
<proteinExistence type="predicted"/>
<dbReference type="Gene3D" id="1.10.443.10">
    <property type="entry name" value="Intergrase catalytic core"/>
    <property type="match status" value="1"/>
</dbReference>
<keyword evidence="2" id="KW-0238">DNA-binding</keyword>
<dbReference type="GO" id="GO:0006310">
    <property type="term" value="P:DNA recombination"/>
    <property type="evidence" value="ECO:0007669"/>
    <property type="project" value="UniProtKB-KW"/>
</dbReference>
<evidence type="ECO:0000256" key="2">
    <source>
        <dbReference type="ARBA" id="ARBA00023125"/>
    </source>
</evidence>
<dbReference type="Proteomes" id="UP000030710">
    <property type="component" value="Unassembled WGS sequence"/>
</dbReference>
<organism evidence="5 6">
    <name type="scientific">Haloquadratum walsbyi J07HQW2</name>
    <dbReference type="NCBI Taxonomy" id="1238425"/>
    <lineage>
        <taxon>Archaea</taxon>
        <taxon>Methanobacteriati</taxon>
        <taxon>Methanobacteriota</taxon>
        <taxon>Stenosarchaea group</taxon>
        <taxon>Halobacteria</taxon>
        <taxon>Halobacteriales</taxon>
        <taxon>Haloferacaceae</taxon>
        <taxon>Haloquadratum</taxon>
    </lineage>
</organism>
<dbReference type="CDD" id="cd00397">
    <property type="entry name" value="DNA_BRE_C"/>
    <property type="match status" value="1"/>
</dbReference>
<dbReference type="GO" id="GO:0015074">
    <property type="term" value="P:DNA integration"/>
    <property type="evidence" value="ECO:0007669"/>
    <property type="project" value="UniProtKB-KW"/>
</dbReference>
<sequence>MNLQEHEQKDGFKIWLSEQEVSSLLDQAIHPRASIAFALGAKCGLRSHEIVELHPEDIVETDIGPMLRVEHGKGDKFRETPIPPELKTTIETAVEFREEGLNEPVILNTKGEPTTTRTLRNWLDQTRKELADREDEKYWLEVNLHDLRRTWATALASKSVDPLICCDWGGWSNLETFLDHYRGTYSPEAQARERNKVEWL</sequence>
<gene>
    <name evidence="5" type="ORF">J07HQW2_00273</name>
</gene>
<keyword evidence="3" id="KW-0233">DNA recombination</keyword>
<dbReference type="eggNOG" id="arCOG02282">
    <property type="taxonomic scope" value="Archaea"/>
</dbReference>
<dbReference type="EMBL" id="KE356561">
    <property type="protein sequence ID" value="ERG93839.1"/>
    <property type="molecule type" value="Genomic_DNA"/>
</dbReference>
<name>U1MU58_9EURY</name>
<protein>
    <submittedName>
        <fullName evidence="5">Phage integrase family</fullName>
    </submittedName>
</protein>
<dbReference type="GO" id="GO:0003677">
    <property type="term" value="F:DNA binding"/>
    <property type="evidence" value="ECO:0007669"/>
    <property type="project" value="UniProtKB-KW"/>
</dbReference>
<dbReference type="HOGENOM" id="CLU_086257_0_0_2"/>
<evidence type="ECO:0000259" key="4">
    <source>
        <dbReference type="PROSITE" id="PS51898"/>
    </source>
</evidence>
<dbReference type="Pfam" id="PF00589">
    <property type="entry name" value="Phage_integrase"/>
    <property type="match status" value="1"/>
</dbReference>
<dbReference type="SUPFAM" id="SSF56349">
    <property type="entry name" value="DNA breaking-rejoining enzymes"/>
    <property type="match status" value="1"/>
</dbReference>
<dbReference type="InterPro" id="IPR013762">
    <property type="entry name" value="Integrase-like_cat_sf"/>
</dbReference>
<dbReference type="RefSeq" id="WP_021053333.1">
    <property type="nucleotide sequence ID" value="NZ_KE356561.1"/>
</dbReference>
<feature type="domain" description="Tyr recombinase" evidence="4">
    <location>
        <begin position="11"/>
        <end position="195"/>
    </location>
</feature>
<dbReference type="InterPro" id="IPR002104">
    <property type="entry name" value="Integrase_catalytic"/>
</dbReference>
<reference evidence="5 6" key="1">
    <citation type="journal article" date="2013" name="PLoS ONE">
        <title>Assembly-driven community genomics of a hypersaline microbial ecosystem.</title>
        <authorList>
            <person name="Podell S."/>
            <person name="Ugalde J.A."/>
            <person name="Narasingarao P."/>
            <person name="Banfield J.F."/>
            <person name="Heidelberg K.B."/>
            <person name="Allen E.E."/>
        </authorList>
    </citation>
    <scope>NUCLEOTIDE SEQUENCE [LARGE SCALE GENOMIC DNA]</scope>
    <source>
        <strain evidence="6">J07HQW2</strain>
    </source>
</reference>
<dbReference type="PANTHER" id="PTHR30349:SF41">
    <property type="entry name" value="INTEGRASE_RECOMBINASE PROTEIN MJ0367-RELATED"/>
    <property type="match status" value="1"/>
</dbReference>
<keyword evidence="1" id="KW-0229">DNA integration</keyword>